<evidence type="ECO:0000256" key="8">
    <source>
        <dbReference type="SAM" id="MobiDB-lite"/>
    </source>
</evidence>
<dbReference type="Pfam" id="PF00412">
    <property type="entry name" value="LIM"/>
    <property type="match status" value="3"/>
</dbReference>
<proteinExistence type="predicted"/>
<sequence length="428" mass="45643">MSVKSGTILSITDIEDGWGMATLPSGKQGWVPVAFFEKYTPPLPAKSASQTKTESNSGLAKANSNTSKVVGRDHLSKAWQADQDDAMSKLGYGKVRMGVRAATRTKVTKKTGPGVSVFCKECGDQIVGRVFSSGNDSWCSKCFVCSKCNIPIADTPDKSFLFRNGAEIWCKKCDKWDKKINGSGAGPKASSGAAIGEGKRHGGGFIRDKGVAAHNAEVRERNEKVMKENNEKLKAKDQSQGGKVYCAMCNNLIEGHGVQDGEVFYHPSCWTCAACSCAIGAGEFVRHLGKPYHTTCFKAINTSGMCGVCGKPIAGKFFSYKGKKIHKKCFKCDMCAGSLAGGFAERGSQKLCGSCIKKNPKRPTRSVAKSASKGIKFDHWKGKVVRGGASKKSHKNGVAYAKFCSSCGAKGDGGKFCSSCGSKMQLLS</sequence>
<evidence type="ECO:0000256" key="3">
    <source>
        <dbReference type="ARBA" id="ARBA00022737"/>
    </source>
</evidence>
<dbReference type="GO" id="GO:0046872">
    <property type="term" value="F:metal ion binding"/>
    <property type="evidence" value="ECO:0007669"/>
    <property type="project" value="UniProtKB-KW"/>
</dbReference>
<gene>
    <name evidence="11" type="ORF">LAMO00422_LOCUS20258</name>
</gene>
<keyword evidence="2 6" id="KW-0479">Metal-binding</keyword>
<dbReference type="GO" id="GO:0005634">
    <property type="term" value="C:nucleus"/>
    <property type="evidence" value="ECO:0007669"/>
    <property type="project" value="TreeGrafter"/>
</dbReference>
<evidence type="ECO:0000256" key="6">
    <source>
        <dbReference type="PROSITE-ProRule" id="PRU00125"/>
    </source>
</evidence>
<feature type="domain" description="LIM zinc-binding" evidence="10">
    <location>
        <begin position="117"/>
        <end position="180"/>
    </location>
</feature>
<accession>A0A7S0DSD6</accession>
<evidence type="ECO:0000259" key="9">
    <source>
        <dbReference type="PROSITE" id="PS50002"/>
    </source>
</evidence>
<dbReference type="GO" id="GO:0003712">
    <property type="term" value="F:transcription coregulator activity"/>
    <property type="evidence" value="ECO:0007669"/>
    <property type="project" value="TreeGrafter"/>
</dbReference>
<evidence type="ECO:0000256" key="1">
    <source>
        <dbReference type="ARBA" id="ARBA00022443"/>
    </source>
</evidence>
<dbReference type="SUPFAM" id="SSF57716">
    <property type="entry name" value="Glucocorticoid receptor-like (DNA-binding domain)"/>
    <property type="match status" value="1"/>
</dbReference>
<feature type="domain" description="LIM zinc-binding" evidence="10">
    <location>
        <begin position="244"/>
        <end position="303"/>
    </location>
</feature>
<dbReference type="SMART" id="SM00132">
    <property type="entry name" value="LIM"/>
    <property type="match status" value="3"/>
</dbReference>
<dbReference type="PANTHER" id="PTHR24205">
    <property type="entry name" value="FOUR AND A HALF LIM DOMAINS PROTEIN"/>
    <property type="match status" value="1"/>
</dbReference>
<dbReference type="PANTHER" id="PTHR24205:SF16">
    <property type="entry name" value="GH01042P-RELATED"/>
    <property type="match status" value="1"/>
</dbReference>
<dbReference type="AlphaFoldDB" id="A0A7S0DSD6"/>
<dbReference type="PROSITE" id="PS50002">
    <property type="entry name" value="SH3"/>
    <property type="match status" value="1"/>
</dbReference>
<keyword evidence="4 6" id="KW-0862">Zinc</keyword>
<protein>
    <recommendedName>
        <fullName evidence="12">LIM zinc-binding domain-containing protein</fullName>
    </recommendedName>
</protein>
<feature type="compositionally biased region" description="Polar residues" evidence="8">
    <location>
        <begin position="47"/>
        <end position="66"/>
    </location>
</feature>
<keyword evidence="1 7" id="KW-0728">SH3 domain</keyword>
<dbReference type="PROSITE" id="PS50023">
    <property type="entry name" value="LIM_DOMAIN_2"/>
    <property type="match status" value="3"/>
</dbReference>
<dbReference type="InterPro" id="IPR001781">
    <property type="entry name" value="Znf_LIM"/>
</dbReference>
<evidence type="ECO:0000259" key="10">
    <source>
        <dbReference type="PROSITE" id="PS50023"/>
    </source>
</evidence>
<evidence type="ECO:0000256" key="2">
    <source>
        <dbReference type="ARBA" id="ARBA00022723"/>
    </source>
</evidence>
<feature type="region of interest" description="Disordered" evidence="8">
    <location>
        <begin position="44"/>
        <end position="66"/>
    </location>
</feature>
<dbReference type="SUPFAM" id="SSF50044">
    <property type="entry name" value="SH3-domain"/>
    <property type="match status" value="1"/>
</dbReference>
<evidence type="ECO:0000256" key="7">
    <source>
        <dbReference type="PROSITE-ProRule" id="PRU00192"/>
    </source>
</evidence>
<keyword evidence="5 6" id="KW-0440">LIM domain</keyword>
<feature type="domain" description="SH3" evidence="9">
    <location>
        <begin position="1"/>
        <end position="41"/>
    </location>
</feature>
<dbReference type="InterPro" id="IPR001452">
    <property type="entry name" value="SH3_domain"/>
</dbReference>
<feature type="domain" description="LIM zinc-binding" evidence="10">
    <location>
        <begin position="304"/>
        <end position="362"/>
    </location>
</feature>
<evidence type="ECO:0000256" key="4">
    <source>
        <dbReference type="ARBA" id="ARBA00022833"/>
    </source>
</evidence>
<dbReference type="InterPro" id="IPR036028">
    <property type="entry name" value="SH3-like_dom_sf"/>
</dbReference>
<dbReference type="Gene3D" id="2.10.110.10">
    <property type="entry name" value="Cysteine Rich Protein"/>
    <property type="match status" value="3"/>
</dbReference>
<evidence type="ECO:0000313" key="11">
    <source>
        <dbReference type="EMBL" id="CAD8461300.1"/>
    </source>
</evidence>
<keyword evidence="3" id="KW-0677">Repeat</keyword>
<name>A0A7S0DSD6_9EUKA</name>
<organism evidence="11">
    <name type="scientific">Amorphochlora amoebiformis</name>
    <dbReference type="NCBI Taxonomy" id="1561963"/>
    <lineage>
        <taxon>Eukaryota</taxon>
        <taxon>Sar</taxon>
        <taxon>Rhizaria</taxon>
        <taxon>Cercozoa</taxon>
        <taxon>Chlorarachniophyceae</taxon>
        <taxon>Amorphochlora</taxon>
    </lineage>
</organism>
<dbReference type="EMBL" id="HBEM01029724">
    <property type="protein sequence ID" value="CAD8461300.1"/>
    <property type="molecule type" value="Transcribed_RNA"/>
</dbReference>
<evidence type="ECO:0008006" key="12">
    <source>
        <dbReference type="Google" id="ProtNLM"/>
    </source>
</evidence>
<evidence type="ECO:0000256" key="5">
    <source>
        <dbReference type="ARBA" id="ARBA00023038"/>
    </source>
</evidence>
<reference evidence="11" key="1">
    <citation type="submission" date="2021-01" db="EMBL/GenBank/DDBJ databases">
        <authorList>
            <person name="Corre E."/>
            <person name="Pelletier E."/>
            <person name="Niang G."/>
            <person name="Scheremetjew M."/>
            <person name="Finn R."/>
            <person name="Kale V."/>
            <person name="Holt S."/>
            <person name="Cochrane G."/>
            <person name="Meng A."/>
            <person name="Brown T."/>
            <person name="Cohen L."/>
        </authorList>
    </citation>
    <scope>NUCLEOTIDE SEQUENCE</scope>
    <source>
        <strain evidence="11">CCMP2058</strain>
    </source>
</reference>